<name>A0A0D6R1Z3_ARACU</name>
<feature type="domain" description="EH" evidence="3">
    <location>
        <begin position="395"/>
        <end position="475"/>
    </location>
</feature>
<evidence type="ECO:0000256" key="2">
    <source>
        <dbReference type="SAM" id="MobiDB-lite"/>
    </source>
</evidence>
<accession>A0A0D6R1Z3</accession>
<feature type="region of interest" description="Disordered" evidence="2">
    <location>
        <begin position="779"/>
        <end position="892"/>
    </location>
</feature>
<feature type="compositionally biased region" description="Polar residues" evidence="2">
    <location>
        <begin position="1072"/>
        <end position="1086"/>
    </location>
</feature>
<dbReference type="Gene3D" id="1.10.238.10">
    <property type="entry name" value="EF-hand"/>
    <property type="match status" value="2"/>
</dbReference>
<reference evidence="5" key="1">
    <citation type="submission" date="2015-03" db="EMBL/GenBank/DDBJ databases">
        <title>A transcriptome of Araucaria cunninghamii, an australian fine timber species.</title>
        <authorList>
            <person name="Jing Yi C.J.Y."/>
            <person name="Yin San L.Y.S."/>
            <person name="Abdul Karim S.S."/>
            <person name="Wan Azmi N.N."/>
            <person name="Hercus R.R."/>
            <person name="Croft L.L."/>
        </authorList>
    </citation>
    <scope>NUCLEOTIDE SEQUENCE</scope>
    <source>
        <strain evidence="5">MI0301</strain>
        <tissue evidence="5">Leaf</tissue>
    </source>
</reference>
<evidence type="ECO:0000256" key="1">
    <source>
        <dbReference type="SAM" id="Coils"/>
    </source>
</evidence>
<feature type="domain" description="EF-hand" evidence="4">
    <location>
        <begin position="394"/>
        <end position="429"/>
    </location>
</feature>
<dbReference type="PROSITE" id="PS50222">
    <property type="entry name" value="EF_HAND_2"/>
    <property type="match status" value="3"/>
</dbReference>
<dbReference type="GO" id="GO:0006897">
    <property type="term" value="P:endocytosis"/>
    <property type="evidence" value="ECO:0007669"/>
    <property type="project" value="TreeGrafter"/>
</dbReference>
<feature type="compositionally biased region" description="Polar residues" evidence="2">
    <location>
        <begin position="791"/>
        <end position="821"/>
    </location>
</feature>
<dbReference type="CDD" id="cd00052">
    <property type="entry name" value="EH"/>
    <property type="match status" value="2"/>
</dbReference>
<dbReference type="InterPro" id="IPR000261">
    <property type="entry name" value="EH_dom"/>
</dbReference>
<dbReference type="PANTHER" id="PTHR11216">
    <property type="entry name" value="EH DOMAIN"/>
    <property type="match status" value="1"/>
</dbReference>
<dbReference type="GO" id="GO:0005737">
    <property type="term" value="C:cytoplasm"/>
    <property type="evidence" value="ECO:0007669"/>
    <property type="project" value="TreeGrafter"/>
</dbReference>
<evidence type="ECO:0000313" key="5">
    <source>
        <dbReference type="EMBL" id="JAG96293.1"/>
    </source>
</evidence>
<dbReference type="PANTHER" id="PTHR11216:SF161">
    <property type="entry name" value="CALCIUM-BINDING EF HAND FAMILY PROTEIN"/>
    <property type="match status" value="1"/>
</dbReference>
<dbReference type="InterPro" id="IPR011992">
    <property type="entry name" value="EF-hand-dom_pair"/>
</dbReference>
<dbReference type="GO" id="GO:0005509">
    <property type="term" value="F:calcium ion binding"/>
    <property type="evidence" value="ECO:0007669"/>
    <property type="project" value="InterPro"/>
</dbReference>
<dbReference type="AlphaFoldDB" id="A0A0D6R1Z3"/>
<dbReference type="SUPFAM" id="SSF47473">
    <property type="entry name" value="EF-hand"/>
    <property type="match status" value="2"/>
</dbReference>
<feature type="compositionally biased region" description="Polar residues" evidence="2">
    <location>
        <begin position="122"/>
        <end position="156"/>
    </location>
</feature>
<proteinExistence type="predicted"/>
<dbReference type="SMART" id="SM00054">
    <property type="entry name" value="EFh"/>
    <property type="match status" value="4"/>
</dbReference>
<feature type="region of interest" description="Disordered" evidence="2">
    <location>
        <begin position="112"/>
        <end position="179"/>
    </location>
</feature>
<feature type="domain" description="EH" evidence="3">
    <location>
        <begin position="3"/>
        <end position="93"/>
    </location>
</feature>
<feature type="coiled-coil region" evidence="1">
    <location>
        <begin position="566"/>
        <end position="646"/>
    </location>
</feature>
<feature type="compositionally biased region" description="Polar residues" evidence="2">
    <location>
        <begin position="541"/>
        <end position="552"/>
    </location>
</feature>
<protein>
    <submittedName>
        <fullName evidence="5">Uncharacterized protein</fullName>
    </submittedName>
</protein>
<dbReference type="GO" id="GO:0005886">
    <property type="term" value="C:plasma membrane"/>
    <property type="evidence" value="ECO:0007669"/>
    <property type="project" value="TreeGrafter"/>
</dbReference>
<dbReference type="Pfam" id="PF12763">
    <property type="entry name" value="EH"/>
    <property type="match status" value="2"/>
</dbReference>
<dbReference type="EMBL" id="GCKF01037941">
    <property type="protein sequence ID" value="JAG96293.1"/>
    <property type="molecule type" value="Transcribed_RNA"/>
</dbReference>
<feature type="domain" description="EF-hand" evidence="4">
    <location>
        <begin position="431"/>
        <end position="463"/>
    </location>
</feature>
<feature type="domain" description="EF-hand" evidence="4">
    <location>
        <begin position="2"/>
        <end position="37"/>
    </location>
</feature>
<keyword evidence="1" id="KW-0175">Coiled coil</keyword>
<organism evidence="5">
    <name type="scientific">Araucaria cunninghamii</name>
    <name type="common">Hoop pine</name>
    <name type="synonym">Moreton Bay pine</name>
    <dbReference type="NCBI Taxonomy" id="56994"/>
    <lineage>
        <taxon>Eukaryota</taxon>
        <taxon>Viridiplantae</taxon>
        <taxon>Streptophyta</taxon>
        <taxon>Embryophyta</taxon>
        <taxon>Tracheophyta</taxon>
        <taxon>Spermatophyta</taxon>
        <taxon>Pinopsida</taxon>
        <taxon>Pinidae</taxon>
        <taxon>Conifers II</taxon>
        <taxon>Araucariales</taxon>
        <taxon>Araucariaceae</taxon>
        <taxon>Araucaria</taxon>
    </lineage>
</organism>
<feature type="region of interest" description="Disordered" evidence="2">
    <location>
        <begin position="1065"/>
        <end position="1086"/>
    </location>
</feature>
<dbReference type="InterPro" id="IPR002048">
    <property type="entry name" value="EF_hand_dom"/>
</dbReference>
<evidence type="ECO:0000259" key="4">
    <source>
        <dbReference type="PROSITE" id="PS50222"/>
    </source>
</evidence>
<evidence type="ECO:0000259" key="3">
    <source>
        <dbReference type="PROSITE" id="PS50031"/>
    </source>
</evidence>
<dbReference type="SMART" id="SM00027">
    <property type="entry name" value="EH"/>
    <property type="match status" value="2"/>
</dbReference>
<dbReference type="PROSITE" id="PS50031">
    <property type="entry name" value="EH"/>
    <property type="match status" value="2"/>
</dbReference>
<feature type="region of interest" description="Disordered" evidence="2">
    <location>
        <begin position="532"/>
        <end position="552"/>
    </location>
</feature>
<feature type="region of interest" description="Disordered" evidence="2">
    <location>
        <begin position="240"/>
        <end position="278"/>
    </location>
</feature>
<dbReference type="GO" id="GO:0016197">
    <property type="term" value="P:endosomal transport"/>
    <property type="evidence" value="ECO:0007669"/>
    <property type="project" value="TreeGrafter"/>
</dbReference>
<sequence>MANMDLFDAYFRRADLDHDGRISGAEAVGFFQGANLPKQVLAQIWMHADQNHIGFLGRAEFYNALKLVTVAQSGRQLTPDIVKAALFGPAASKIPAPQIAAVPAAPAPAPVVQPTGFRGPHVQSSLGPAQQYAPPSSNQFSRSVPTQTTSMSNPSPAGSLPRPLSAQTTSMSVPLPAGSLGLPGVGATAQRPQISGGSTDWPGSRIGGPTSVGPTSAATPAQNLQIRGSAPLTSGQANFGQGGLFPQGGSFSSVPTKPLQESVRPGGPAGASISKGTSVGGNGFSSGSIFGGDVFSAAPQPKQPATSQPSYSVNNFSTSMALVSTSSAPPPASQPSYSVNNFSSSMALVPTSSGLTKQSQPESTTIAPLSVGAATAASGLGGNTPLPWPRMTESNVKKYMKVFSEVDTDRDGKITGEQARDLFLSWRLPREVLKQVWDLSDQDGDSMLSLREFCIALYLMERYREGRPLPSVLPSGIQVDEAMKSVPEVQSAAQRSVGFNGMPWQQNPGLQQHAVMASRSAVPGTAPANMLGQLPSPPSDAVNTGQSVQQKSKVPVLEMNFASQLTRDEQDILKSKQKDAEEAERKAQELEKDIMDSKEKIEYYRSKLQEIVLYKTRCDNRINEIAERAAADKREVESLSKKYEEKYKQTGESNSRLATEERAFRDVQERKMELYNAIVRMEQGGTADGLLQVRADRIQADLEELRKALNERCKQFGLRTKPSALIELPYGWQPGIQENAAEWDDDWDKFEDEGFTAVQDLMNEGAAPKIFAKTSSALAWDESSPRENGLDHSSSANVDNKAENISSTTGHHAMGSGSSYAHSEDGSVKSGFGSPQSRSGAESPREFSAVGKSSLEDGSAGAKETQSNDHHATSSNSGDAFGDGGPWAAAFNTGNDEHDSFWGFDKNAVDTKSSSDISSPAVVFDGGRERQLDHPTFDSGESFKLKSLRISSPRSSGDIEEVGNENYDTFGPLHAKEKSFFSFDSVPSTPLFSTGSPGRLSNAGSIDDRGSHFDSFVKFDSFNKRDSGSLFDSHDSFARFDSISTTNDAGHNRGFTFDDNDPFASAGPFSLEGQTPKHTSDSWSAF</sequence>